<proteinExistence type="predicted"/>
<feature type="non-terminal residue" evidence="3">
    <location>
        <position position="1"/>
    </location>
</feature>
<keyword evidence="4" id="KW-1185">Reference proteome</keyword>
<protein>
    <submittedName>
        <fullName evidence="3">Mitochondrial dynamin GTPase Msp1</fullName>
    </submittedName>
</protein>
<name>A0ABR0KYL7_9PEZI</name>
<dbReference type="Proteomes" id="UP001308179">
    <property type="component" value="Unassembled WGS sequence"/>
</dbReference>
<dbReference type="EMBL" id="JAVRRR010000728">
    <property type="protein sequence ID" value="KAK5140743.1"/>
    <property type="molecule type" value="Genomic_DNA"/>
</dbReference>
<dbReference type="PROSITE" id="PS51388">
    <property type="entry name" value="GED"/>
    <property type="match status" value="1"/>
</dbReference>
<sequence length="82" mass="9760">FPRVLERQFRNLDEGTVERFAREDPKIRRHLDVVRRKELLEHVLKEMEGLRMLEAREKRGVSRGTQTSGEGEGRKRKGWGIF</sequence>
<reference evidence="3 4" key="1">
    <citation type="submission" date="2023-08" db="EMBL/GenBank/DDBJ databases">
        <title>Black Yeasts Isolated from many extreme environments.</title>
        <authorList>
            <person name="Coleine C."/>
            <person name="Stajich J.E."/>
            <person name="Selbmann L."/>
        </authorList>
    </citation>
    <scope>NUCLEOTIDE SEQUENCE [LARGE SCALE GENOMIC DNA]</scope>
    <source>
        <strain evidence="3 4">CCFEE 5386</strain>
    </source>
</reference>
<evidence type="ECO:0000313" key="3">
    <source>
        <dbReference type="EMBL" id="KAK5140743.1"/>
    </source>
</evidence>
<comment type="caution">
    <text evidence="3">The sequence shown here is derived from an EMBL/GenBank/DDBJ whole genome shotgun (WGS) entry which is preliminary data.</text>
</comment>
<gene>
    <name evidence="3" type="primary">msp1_2</name>
    <name evidence="3" type="ORF">LTR32_006529</name>
</gene>
<dbReference type="InterPro" id="IPR020850">
    <property type="entry name" value="GED_dom"/>
</dbReference>
<evidence type="ECO:0000313" key="4">
    <source>
        <dbReference type="Proteomes" id="UP001308179"/>
    </source>
</evidence>
<feature type="domain" description="GED" evidence="2">
    <location>
        <begin position="1"/>
        <end position="55"/>
    </location>
</feature>
<organism evidence="3 4">
    <name type="scientific">Rachicladosporium monterosium</name>
    <dbReference type="NCBI Taxonomy" id="1507873"/>
    <lineage>
        <taxon>Eukaryota</taxon>
        <taxon>Fungi</taxon>
        <taxon>Dikarya</taxon>
        <taxon>Ascomycota</taxon>
        <taxon>Pezizomycotina</taxon>
        <taxon>Dothideomycetes</taxon>
        <taxon>Dothideomycetidae</taxon>
        <taxon>Cladosporiales</taxon>
        <taxon>Cladosporiaceae</taxon>
        <taxon>Rachicladosporium</taxon>
    </lineage>
</organism>
<evidence type="ECO:0000259" key="2">
    <source>
        <dbReference type="PROSITE" id="PS51388"/>
    </source>
</evidence>
<evidence type="ECO:0000256" key="1">
    <source>
        <dbReference type="SAM" id="MobiDB-lite"/>
    </source>
</evidence>
<accession>A0ABR0KYL7</accession>
<feature type="region of interest" description="Disordered" evidence="1">
    <location>
        <begin position="57"/>
        <end position="82"/>
    </location>
</feature>